<keyword evidence="4" id="KW-1185">Reference proteome</keyword>
<feature type="region of interest" description="Disordered" evidence="1">
    <location>
        <begin position="334"/>
        <end position="353"/>
    </location>
</feature>
<feature type="transmembrane region" description="Helical" evidence="2">
    <location>
        <begin position="103"/>
        <end position="126"/>
    </location>
</feature>
<dbReference type="Proteomes" id="UP001239462">
    <property type="component" value="Unassembled WGS sequence"/>
</dbReference>
<comment type="caution">
    <text evidence="3">The sequence shown here is derived from an EMBL/GenBank/DDBJ whole genome shotgun (WGS) entry which is preliminary data.</text>
</comment>
<evidence type="ECO:0008006" key="5">
    <source>
        <dbReference type="Google" id="ProtNLM"/>
    </source>
</evidence>
<feature type="transmembrane region" description="Helical" evidence="2">
    <location>
        <begin position="44"/>
        <end position="64"/>
    </location>
</feature>
<keyword evidence="2" id="KW-0472">Membrane</keyword>
<feature type="transmembrane region" description="Helical" evidence="2">
    <location>
        <begin position="244"/>
        <end position="271"/>
    </location>
</feature>
<accession>A0ABT7PK16</accession>
<feature type="transmembrane region" description="Helical" evidence="2">
    <location>
        <begin position="291"/>
        <end position="320"/>
    </location>
</feature>
<name>A0ABT7PK16_9BACT</name>
<keyword evidence="2" id="KW-0812">Transmembrane</keyword>
<feature type="transmembrane region" description="Helical" evidence="2">
    <location>
        <begin position="194"/>
        <end position="223"/>
    </location>
</feature>
<dbReference type="RefSeq" id="WP_289164435.1">
    <property type="nucleotide sequence ID" value="NZ_JASZZN010000010.1"/>
</dbReference>
<evidence type="ECO:0000256" key="1">
    <source>
        <dbReference type="SAM" id="MobiDB-lite"/>
    </source>
</evidence>
<organism evidence="3 4">
    <name type="scientific">Roseiconus lacunae</name>
    <dbReference type="NCBI Taxonomy" id="2605694"/>
    <lineage>
        <taxon>Bacteria</taxon>
        <taxon>Pseudomonadati</taxon>
        <taxon>Planctomycetota</taxon>
        <taxon>Planctomycetia</taxon>
        <taxon>Pirellulales</taxon>
        <taxon>Pirellulaceae</taxon>
        <taxon>Roseiconus</taxon>
    </lineage>
</organism>
<sequence length="353" mass="38454">MSEASREKTDEIHAGYEFETGMFDRMRSWVDVAPWTRLFRVLRLLASPVYIVMVVMAVWVSMLLGNMLGVELSALYAPMGLIRPEIVPRTVSAPLSMMSQTSFSLSSLVGVIVCLGIWTPVIQVVARAGASLTAARGLPPAGETLRLTWKRLLYSYAVPLLIIATIFFALLGLYALQLPVVLFPHRIVGVTVGWLVGLAAVPVGVLIAGSMVAIPIGWAAMICEKDPDPIDSLSRGFEALFRRPLQLVGYVVLAMLLVALTQWFSSAALAAANFAWMHVPGAMTHAREFQISAIAATASVAVAWCLTLQFGLLGGIYLLLRRDTGGQEVEDFWQPDRMPQAPLPDLPEQAYSP</sequence>
<reference evidence="3 4" key="1">
    <citation type="submission" date="2023-06" db="EMBL/GenBank/DDBJ databases">
        <title>Roseiconus lacunae JC819 isolated from Gulf of Mannar region, Tamil Nadu.</title>
        <authorList>
            <person name="Pk S."/>
            <person name="Ch S."/>
            <person name="Ch V.R."/>
        </authorList>
    </citation>
    <scope>NUCLEOTIDE SEQUENCE [LARGE SCALE GENOMIC DNA]</scope>
    <source>
        <strain evidence="3 4">JC819</strain>
    </source>
</reference>
<evidence type="ECO:0000313" key="4">
    <source>
        <dbReference type="Proteomes" id="UP001239462"/>
    </source>
</evidence>
<dbReference type="EMBL" id="JASZZN010000010">
    <property type="protein sequence ID" value="MDM4016820.1"/>
    <property type="molecule type" value="Genomic_DNA"/>
</dbReference>
<evidence type="ECO:0000313" key="3">
    <source>
        <dbReference type="EMBL" id="MDM4016820.1"/>
    </source>
</evidence>
<protein>
    <recommendedName>
        <fullName evidence="5">ABC transporter permease</fullName>
    </recommendedName>
</protein>
<keyword evidence="2" id="KW-1133">Transmembrane helix</keyword>
<evidence type="ECO:0000256" key="2">
    <source>
        <dbReference type="SAM" id="Phobius"/>
    </source>
</evidence>
<gene>
    <name evidence="3" type="ORF">QTN89_15345</name>
</gene>
<feature type="transmembrane region" description="Helical" evidence="2">
    <location>
        <begin position="153"/>
        <end position="174"/>
    </location>
</feature>
<proteinExistence type="predicted"/>